<dbReference type="InterPro" id="IPR011050">
    <property type="entry name" value="Pectin_lyase_fold/virulence"/>
</dbReference>
<dbReference type="Gene3D" id="2.160.20.10">
    <property type="entry name" value="Single-stranded right-handed beta-helix, Pectin lyase-like"/>
    <property type="match status" value="1"/>
</dbReference>
<keyword evidence="3" id="KW-1185">Reference proteome</keyword>
<accession>A0ABY5PUC2</accession>
<evidence type="ECO:0000256" key="1">
    <source>
        <dbReference type="SAM" id="SignalP"/>
    </source>
</evidence>
<keyword evidence="1" id="KW-0732">Signal</keyword>
<dbReference type="RefSeq" id="WP_257855659.1">
    <property type="nucleotide sequence ID" value="NZ_CP102514.1"/>
</dbReference>
<organism evidence="2 3">
    <name type="scientific">Streptomyces yangpuensis</name>
    <dbReference type="NCBI Taxonomy" id="1648182"/>
    <lineage>
        <taxon>Bacteria</taxon>
        <taxon>Bacillati</taxon>
        <taxon>Actinomycetota</taxon>
        <taxon>Actinomycetes</taxon>
        <taxon>Kitasatosporales</taxon>
        <taxon>Streptomycetaceae</taxon>
        <taxon>Streptomyces</taxon>
    </lineage>
</organism>
<protein>
    <recommendedName>
        <fullName evidence="4">Right-handed parallel beta-helix repeat-containing protein</fullName>
    </recommendedName>
</protein>
<evidence type="ECO:0000313" key="3">
    <source>
        <dbReference type="Proteomes" id="UP001057738"/>
    </source>
</evidence>
<evidence type="ECO:0000313" key="2">
    <source>
        <dbReference type="EMBL" id="UUY47626.1"/>
    </source>
</evidence>
<dbReference type="InterPro" id="IPR012334">
    <property type="entry name" value="Pectin_lyas_fold"/>
</dbReference>
<reference evidence="2" key="1">
    <citation type="submission" date="2022-08" db="EMBL/GenBank/DDBJ databases">
        <authorList>
            <person name="Tian L."/>
        </authorList>
    </citation>
    <scope>NUCLEOTIDE SEQUENCE</scope>
    <source>
        <strain evidence="2">CM253</strain>
    </source>
</reference>
<gene>
    <name evidence="2" type="ORF">NRK68_10575</name>
</gene>
<feature type="signal peptide" evidence="1">
    <location>
        <begin position="1"/>
        <end position="27"/>
    </location>
</feature>
<dbReference type="SMART" id="SM00710">
    <property type="entry name" value="PbH1"/>
    <property type="match status" value="5"/>
</dbReference>
<dbReference type="SUPFAM" id="SSF51126">
    <property type="entry name" value="Pectin lyase-like"/>
    <property type="match status" value="1"/>
</dbReference>
<dbReference type="InterPro" id="IPR006626">
    <property type="entry name" value="PbH1"/>
</dbReference>
<name>A0ABY5PUC2_9ACTN</name>
<dbReference type="EMBL" id="CP102514">
    <property type="protein sequence ID" value="UUY47626.1"/>
    <property type="molecule type" value="Genomic_DNA"/>
</dbReference>
<dbReference type="GeneID" id="95573912"/>
<evidence type="ECO:0008006" key="4">
    <source>
        <dbReference type="Google" id="ProtNLM"/>
    </source>
</evidence>
<dbReference type="Proteomes" id="UP001057738">
    <property type="component" value="Chromosome"/>
</dbReference>
<sequence length="358" mass="35063">MKKLGILAGTAAALATTVALPATDAHAQAVVLCSQTALRAAISQANAAPGPNTLFLAPGCTYNLTAPDNPGNGLPVVTSDITIVGSLLGTQNVIRRQSASAFRIFQVQGPNARLSLSNLTVRDGRSDSGGGGGILNLGGTLTLNSVEVTGNLSAAAGRGGGIHSSGSLTVRNSTVSFNRSTNNGGGLASVGTATLSNTTVTGNTAKDSGGGMDVRGGLTLTGSRLTDNSSDDGGGMLAFALTGTVTDTLVRGNTIAGDGLHGGGILNQNGSTLTLERTTVFANRTLGSGSQGGGIANTGGAGNTVNLRNSSVTYNYASAAPGGIFNDGGIVTLTATPVTENFPSNCTPSAPAIAGCAG</sequence>
<feature type="chain" id="PRO_5047194167" description="Right-handed parallel beta-helix repeat-containing protein" evidence="1">
    <location>
        <begin position="28"/>
        <end position="358"/>
    </location>
</feature>
<proteinExistence type="predicted"/>